<dbReference type="Proteomes" id="UP000010366">
    <property type="component" value="Chromosome"/>
</dbReference>
<sequence>MGLFHKENVFLDNLIAILLLCGIWSIFLLVLWLGTGYTDFSCFRSLEGVECNLNRTYQLSQSSEIKIYNPIAVDIEDYKDPDTGTPFVKAVIRAKDVSSKVNIYSGYNFKEVYAVAKEINDFLLSSNAPSFHKRF</sequence>
<proteinExistence type="predicted"/>
<dbReference type="KEGG" id="cmp:Cha6605_0031"/>
<gene>
    <name evidence="2" type="ORF">Cha6605_0031</name>
</gene>
<protein>
    <submittedName>
        <fullName evidence="2">Uncharacterized protein</fullName>
    </submittedName>
</protein>
<dbReference type="AlphaFoldDB" id="K9UAW1"/>
<organism evidence="2 3">
    <name type="scientific">Chamaesiphon minutus (strain ATCC 27169 / PCC 6605)</name>
    <dbReference type="NCBI Taxonomy" id="1173020"/>
    <lineage>
        <taxon>Bacteria</taxon>
        <taxon>Bacillati</taxon>
        <taxon>Cyanobacteriota</taxon>
        <taxon>Cyanophyceae</taxon>
        <taxon>Gomontiellales</taxon>
        <taxon>Chamaesiphonaceae</taxon>
        <taxon>Chamaesiphon</taxon>
    </lineage>
</organism>
<evidence type="ECO:0000313" key="3">
    <source>
        <dbReference type="Proteomes" id="UP000010366"/>
    </source>
</evidence>
<keyword evidence="1" id="KW-1133">Transmembrane helix</keyword>
<accession>K9UAW1</accession>
<evidence type="ECO:0000256" key="1">
    <source>
        <dbReference type="SAM" id="Phobius"/>
    </source>
</evidence>
<keyword evidence="3" id="KW-1185">Reference proteome</keyword>
<reference evidence="2 3" key="1">
    <citation type="submission" date="2012-05" db="EMBL/GenBank/DDBJ databases">
        <title>Finished chromosome of genome of Chamaesiphon sp. PCC 6605.</title>
        <authorList>
            <consortium name="US DOE Joint Genome Institute"/>
            <person name="Gugger M."/>
            <person name="Coursin T."/>
            <person name="Rippka R."/>
            <person name="Tandeau De Marsac N."/>
            <person name="Huntemann M."/>
            <person name="Wei C.-L."/>
            <person name="Han J."/>
            <person name="Detter J.C."/>
            <person name="Han C."/>
            <person name="Tapia R."/>
            <person name="Chen A."/>
            <person name="Kyrpides N."/>
            <person name="Mavromatis K."/>
            <person name="Markowitz V."/>
            <person name="Szeto E."/>
            <person name="Ivanova N."/>
            <person name="Pagani I."/>
            <person name="Pati A."/>
            <person name="Goodwin L."/>
            <person name="Nordberg H.P."/>
            <person name="Cantor M.N."/>
            <person name="Hua S.X."/>
            <person name="Woyke T."/>
            <person name="Kerfeld C.A."/>
        </authorList>
    </citation>
    <scope>NUCLEOTIDE SEQUENCE [LARGE SCALE GENOMIC DNA]</scope>
    <source>
        <strain evidence="3">ATCC 27169 / PCC 6605</strain>
    </source>
</reference>
<name>K9UAW1_CHAP6</name>
<keyword evidence="1" id="KW-0812">Transmembrane</keyword>
<dbReference type="EMBL" id="CP003600">
    <property type="protein sequence ID" value="AFY91339.1"/>
    <property type="molecule type" value="Genomic_DNA"/>
</dbReference>
<keyword evidence="1" id="KW-0472">Membrane</keyword>
<evidence type="ECO:0000313" key="2">
    <source>
        <dbReference type="EMBL" id="AFY91339.1"/>
    </source>
</evidence>
<dbReference type="HOGENOM" id="CLU_1882024_0_0_3"/>
<dbReference type="RefSeq" id="WP_015157534.1">
    <property type="nucleotide sequence ID" value="NC_019697.1"/>
</dbReference>
<feature type="transmembrane region" description="Helical" evidence="1">
    <location>
        <begin position="14"/>
        <end position="34"/>
    </location>
</feature>